<sequence>MEQLKNDIGRVEKETKDQYNACCSQIFKESAKHFQFGWVQGQQPAHHRVVADANAYDREMGVGIVDYEFIFRMIPTNIPPPRSTEHHVPLDSGDIAPSTVSHDISIRDYEIEE</sequence>
<accession>A0A314YLJ4</accession>
<gene>
    <name evidence="1" type="ORF">Pyn_17005</name>
</gene>
<proteinExistence type="predicted"/>
<dbReference type="EMBL" id="PJQY01000898">
    <property type="protein sequence ID" value="PQQ07070.1"/>
    <property type="molecule type" value="Genomic_DNA"/>
</dbReference>
<evidence type="ECO:0000313" key="1">
    <source>
        <dbReference type="EMBL" id="PQQ07070.1"/>
    </source>
</evidence>
<name>A0A314YLJ4_PRUYE</name>
<dbReference type="AlphaFoldDB" id="A0A314YLJ4"/>
<comment type="caution">
    <text evidence="1">The sequence shown here is derived from an EMBL/GenBank/DDBJ whole genome shotgun (WGS) entry which is preliminary data.</text>
</comment>
<protein>
    <submittedName>
        <fullName evidence="1">Uncharacterized protein</fullName>
    </submittedName>
</protein>
<organism evidence="1 2">
    <name type="scientific">Prunus yedoensis var. nudiflora</name>
    <dbReference type="NCBI Taxonomy" id="2094558"/>
    <lineage>
        <taxon>Eukaryota</taxon>
        <taxon>Viridiplantae</taxon>
        <taxon>Streptophyta</taxon>
        <taxon>Embryophyta</taxon>
        <taxon>Tracheophyta</taxon>
        <taxon>Spermatophyta</taxon>
        <taxon>Magnoliopsida</taxon>
        <taxon>eudicotyledons</taxon>
        <taxon>Gunneridae</taxon>
        <taxon>Pentapetalae</taxon>
        <taxon>rosids</taxon>
        <taxon>fabids</taxon>
        <taxon>Rosales</taxon>
        <taxon>Rosaceae</taxon>
        <taxon>Amygdaloideae</taxon>
        <taxon>Amygdaleae</taxon>
        <taxon>Prunus</taxon>
    </lineage>
</organism>
<keyword evidence="2" id="KW-1185">Reference proteome</keyword>
<reference evidence="1 2" key="1">
    <citation type="submission" date="2018-02" db="EMBL/GenBank/DDBJ databases">
        <title>Draft genome of wild Prunus yedoensis var. nudiflora.</title>
        <authorList>
            <person name="Baek S."/>
            <person name="Kim J.-H."/>
            <person name="Choi K."/>
            <person name="Kim G.-B."/>
            <person name="Cho A."/>
            <person name="Jang H."/>
            <person name="Shin C.-H."/>
            <person name="Yu H.-J."/>
            <person name="Mun J.-H."/>
        </authorList>
    </citation>
    <scope>NUCLEOTIDE SEQUENCE [LARGE SCALE GENOMIC DNA]</scope>
    <source>
        <strain evidence="2">cv. Jeju island</strain>
        <tissue evidence="1">Leaf</tissue>
    </source>
</reference>
<evidence type="ECO:0000313" key="2">
    <source>
        <dbReference type="Proteomes" id="UP000250321"/>
    </source>
</evidence>
<dbReference type="Proteomes" id="UP000250321">
    <property type="component" value="Unassembled WGS sequence"/>
</dbReference>